<accession>A0ABX0M558</accession>
<dbReference type="SUPFAM" id="SSF103196">
    <property type="entry name" value="Roadblock/LC7 domain"/>
    <property type="match status" value="1"/>
</dbReference>
<protein>
    <recommendedName>
        <fullName evidence="1">Roadblock/LAMTOR2 domain-containing protein</fullName>
    </recommendedName>
</protein>
<proteinExistence type="predicted"/>
<dbReference type="RefSeq" id="WP_167078218.1">
    <property type="nucleotide sequence ID" value="NZ_VVIW01000012.1"/>
</dbReference>
<reference evidence="2 3" key="1">
    <citation type="submission" date="2019-09" db="EMBL/GenBank/DDBJ databases">
        <title>Taxonomy of Antarctic Massilia spp.: description of Massilia rubra sp. nov., Massilia aquatica sp. nov., Massilia mucilaginosa sp. nov., Massilia frigida sp. nov. isolated from streams, lakes and regoliths.</title>
        <authorList>
            <person name="Holochova P."/>
            <person name="Sedlacek I."/>
            <person name="Kralova S."/>
            <person name="Maslanova I."/>
            <person name="Busse H.-J."/>
            <person name="Stankova E."/>
            <person name="Vrbovska V."/>
            <person name="Kovarovic V."/>
            <person name="Bartak M."/>
            <person name="Svec P."/>
            <person name="Pantucek R."/>
        </authorList>
    </citation>
    <scope>NUCLEOTIDE SEQUENCE [LARGE SCALE GENOMIC DNA]</scope>
    <source>
        <strain evidence="2 3">CCM 8693</strain>
    </source>
</reference>
<feature type="domain" description="Roadblock/LAMTOR2" evidence="1">
    <location>
        <begin position="16"/>
        <end position="108"/>
    </location>
</feature>
<dbReference type="EMBL" id="VVIW01000012">
    <property type="protein sequence ID" value="NHZ42313.1"/>
    <property type="molecule type" value="Genomic_DNA"/>
</dbReference>
<dbReference type="InterPro" id="IPR004942">
    <property type="entry name" value="Roadblock/LAMTOR2_dom"/>
</dbReference>
<organism evidence="2 3">
    <name type="scientific">Massilia aquatica</name>
    <dbReference type="NCBI Taxonomy" id="2609000"/>
    <lineage>
        <taxon>Bacteria</taxon>
        <taxon>Pseudomonadati</taxon>
        <taxon>Pseudomonadota</taxon>
        <taxon>Betaproteobacteria</taxon>
        <taxon>Burkholderiales</taxon>
        <taxon>Oxalobacteraceae</taxon>
        <taxon>Telluria group</taxon>
        <taxon>Massilia</taxon>
    </lineage>
</organism>
<dbReference type="Gene3D" id="3.30.450.30">
    <property type="entry name" value="Dynein light chain 2a, cytoplasmic"/>
    <property type="match status" value="1"/>
</dbReference>
<evidence type="ECO:0000259" key="1">
    <source>
        <dbReference type="SMART" id="SM00960"/>
    </source>
</evidence>
<sequence>MNANDMLPPGLLQSANDLATQFLRDINGVTAVVVATVDGFALASAFNGDNDAGRIAAMASSISAIGSVVAMEAGLGTYRSVTINTESGFVVVHAVPRRDVELVINVIADGNAILAQVVHRVGTVARQLAI</sequence>
<comment type="caution">
    <text evidence="2">The sequence shown here is derived from an EMBL/GenBank/DDBJ whole genome shotgun (WGS) entry which is preliminary data.</text>
</comment>
<name>A0ABX0M558_9BURK</name>
<gene>
    <name evidence="2" type="ORF">F1609_19355</name>
</gene>
<dbReference type="Proteomes" id="UP000819052">
    <property type="component" value="Unassembled WGS sequence"/>
</dbReference>
<evidence type="ECO:0000313" key="2">
    <source>
        <dbReference type="EMBL" id="NHZ42313.1"/>
    </source>
</evidence>
<keyword evidence="3" id="KW-1185">Reference proteome</keyword>
<evidence type="ECO:0000313" key="3">
    <source>
        <dbReference type="Proteomes" id="UP000819052"/>
    </source>
</evidence>
<dbReference type="Pfam" id="PF03259">
    <property type="entry name" value="Robl_LC7"/>
    <property type="match status" value="1"/>
</dbReference>
<dbReference type="SMART" id="SM00960">
    <property type="entry name" value="Robl_LC7"/>
    <property type="match status" value="1"/>
</dbReference>